<accession>A0A8R1EIX1</accession>
<evidence type="ECO:0000313" key="3">
    <source>
        <dbReference type="Proteomes" id="UP000005237"/>
    </source>
</evidence>
<feature type="coiled-coil region" evidence="1">
    <location>
        <begin position="15"/>
        <end position="42"/>
    </location>
</feature>
<reference evidence="2" key="2">
    <citation type="submission" date="2022-06" db="UniProtKB">
        <authorList>
            <consortium name="EnsemblMetazoa"/>
        </authorList>
    </citation>
    <scope>IDENTIFICATION</scope>
    <source>
        <strain evidence="2">DF5081</strain>
    </source>
</reference>
<protein>
    <submittedName>
        <fullName evidence="2">Uncharacterized protein</fullName>
    </submittedName>
</protein>
<dbReference type="Proteomes" id="UP000005237">
    <property type="component" value="Unassembled WGS sequence"/>
</dbReference>
<dbReference type="AlphaFoldDB" id="A0A8R1EIX1"/>
<reference evidence="3" key="1">
    <citation type="submission" date="2010-08" db="EMBL/GenBank/DDBJ databases">
        <authorList>
            <consortium name="Caenorhabditis japonica Sequencing Consortium"/>
            <person name="Wilson R.K."/>
        </authorList>
    </citation>
    <scope>NUCLEOTIDE SEQUENCE [LARGE SCALE GENOMIC DNA]</scope>
    <source>
        <strain evidence="3">DF5081</strain>
    </source>
</reference>
<evidence type="ECO:0000256" key="1">
    <source>
        <dbReference type="SAM" id="Coils"/>
    </source>
</evidence>
<sequence length="71" mass="8186">MCSSSVMSSCCSLQRRQRQVEIKILEENLENCLKNAWHLQAEIEKFAKTLRIATDPIQKLPNQEMDGCKMS</sequence>
<proteinExistence type="predicted"/>
<keyword evidence="1" id="KW-0175">Coiled coil</keyword>
<keyword evidence="3" id="KW-1185">Reference proteome</keyword>
<name>A0A8R1EIX1_CAEJA</name>
<evidence type="ECO:0000313" key="2">
    <source>
        <dbReference type="EnsemblMetazoa" id="CJA37435.1"/>
    </source>
</evidence>
<organism evidence="2 3">
    <name type="scientific">Caenorhabditis japonica</name>
    <dbReference type="NCBI Taxonomy" id="281687"/>
    <lineage>
        <taxon>Eukaryota</taxon>
        <taxon>Metazoa</taxon>
        <taxon>Ecdysozoa</taxon>
        <taxon>Nematoda</taxon>
        <taxon>Chromadorea</taxon>
        <taxon>Rhabditida</taxon>
        <taxon>Rhabditina</taxon>
        <taxon>Rhabditomorpha</taxon>
        <taxon>Rhabditoidea</taxon>
        <taxon>Rhabditidae</taxon>
        <taxon>Peloderinae</taxon>
        <taxon>Caenorhabditis</taxon>
    </lineage>
</organism>
<dbReference type="EnsemblMetazoa" id="CJA37435.1">
    <property type="protein sequence ID" value="CJA37435.1"/>
    <property type="gene ID" value="WBGene00213282"/>
</dbReference>